<dbReference type="InterPro" id="IPR000743">
    <property type="entry name" value="Glyco_hydro_28"/>
</dbReference>
<comment type="subcellular location">
    <subcellularLocation>
        <location evidence="1">Secreted</location>
        <location evidence="1">Cell wall</location>
    </subcellularLocation>
</comment>
<evidence type="ECO:0000313" key="8">
    <source>
        <dbReference type="EMBL" id="KAK3255271.1"/>
    </source>
</evidence>
<keyword evidence="3" id="KW-0134">Cell wall</keyword>
<gene>
    <name evidence="8" type="ORF">CYMTET_35538</name>
</gene>
<dbReference type="Gene3D" id="2.160.20.10">
    <property type="entry name" value="Single-stranded right-handed beta-helix, Pectin lyase-like"/>
    <property type="match status" value="1"/>
</dbReference>
<reference evidence="8 9" key="1">
    <citation type="journal article" date="2015" name="Genome Biol. Evol.">
        <title>Comparative Genomics of a Bacterivorous Green Alga Reveals Evolutionary Causalities and Consequences of Phago-Mixotrophic Mode of Nutrition.</title>
        <authorList>
            <person name="Burns J.A."/>
            <person name="Paasch A."/>
            <person name="Narechania A."/>
            <person name="Kim E."/>
        </authorList>
    </citation>
    <scope>NUCLEOTIDE SEQUENCE [LARGE SCALE GENOMIC DNA]</scope>
    <source>
        <strain evidence="8 9">PLY_AMNH</strain>
    </source>
</reference>
<evidence type="ECO:0000313" key="9">
    <source>
        <dbReference type="Proteomes" id="UP001190700"/>
    </source>
</evidence>
<sequence length="295" mass="32067">MQARSEGVEVAGLQLVNAAFYHVALVDCTRVRLEGLRIQAPLSSKNTDGITLIGSSQVVVRWCHVDTGDDNCAIKEGTHNVLVEECTFWNGHGSSIGSIGEGSAWGQVHHVVMRNIVFNGTHSAARLKSWQGGRGFISDISYTNLRLIDVRCPLVVDQFYCASSQHKTPCRNRTDAVHISRLLFADVNGTQTSGAAAQLLCADSVPCTDILLQRVHIAASQPSRQLEHLMGQTPPWWRRAKDIPNNTFKCWNALGKQVDVSPQGCIGRNDIGHGLVSQGILSRGKSIGLSALRPV</sequence>
<dbReference type="GO" id="GO:0005975">
    <property type="term" value="P:carbohydrate metabolic process"/>
    <property type="evidence" value="ECO:0007669"/>
    <property type="project" value="InterPro"/>
</dbReference>
<dbReference type="Proteomes" id="UP001190700">
    <property type="component" value="Unassembled WGS sequence"/>
</dbReference>
<keyword evidence="5 7" id="KW-0378">Hydrolase</keyword>
<dbReference type="InterPro" id="IPR012334">
    <property type="entry name" value="Pectin_lyas_fold"/>
</dbReference>
<dbReference type="InterPro" id="IPR011050">
    <property type="entry name" value="Pectin_lyase_fold/virulence"/>
</dbReference>
<name>A0AAE0KNR7_9CHLO</name>
<dbReference type="EMBL" id="LGRX02022788">
    <property type="protein sequence ID" value="KAK3255271.1"/>
    <property type="molecule type" value="Genomic_DNA"/>
</dbReference>
<evidence type="ECO:0000256" key="6">
    <source>
        <dbReference type="ARBA" id="ARBA00023295"/>
    </source>
</evidence>
<protein>
    <recommendedName>
        <fullName evidence="10">Polygalacturonase</fullName>
    </recommendedName>
</protein>
<evidence type="ECO:0000256" key="5">
    <source>
        <dbReference type="ARBA" id="ARBA00022801"/>
    </source>
</evidence>
<evidence type="ECO:0000256" key="4">
    <source>
        <dbReference type="ARBA" id="ARBA00022525"/>
    </source>
</evidence>
<evidence type="ECO:0000256" key="1">
    <source>
        <dbReference type="ARBA" id="ARBA00004191"/>
    </source>
</evidence>
<dbReference type="GO" id="GO:0004650">
    <property type="term" value="F:polygalacturonase activity"/>
    <property type="evidence" value="ECO:0007669"/>
    <property type="project" value="InterPro"/>
</dbReference>
<accession>A0AAE0KNR7</accession>
<dbReference type="SUPFAM" id="SSF51126">
    <property type="entry name" value="Pectin lyase-like"/>
    <property type="match status" value="1"/>
</dbReference>
<keyword evidence="6 7" id="KW-0326">Glycosidase</keyword>
<evidence type="ECO:0000256" key="7">
    <source>
        <dbReference type="RuleBase" id="RU361169"/>
    </source>
</evidence>
<comment type="caution">
    <text evidence="8">The sequence shown here is derived from an EMBL/GenBank/DDBJ whole genome shotgun (WGS) entry which is preliminary data.</text>
</comment>
<organism evidence="8 9">
    <name type="scientific">Cymbomonas tetramitiformis</name>
    <dbReference type="NCBI Taxonomy" id="36881"/>
    <lineage>
        <taxon>Eukaryota</taxon>
        <taxon>Viridiplantae</taxon>
        <taxon>Chlorophyta</taxon>
        <taxon>Pyramimonadophyceae</taxon>
        <taxon>Pyramimonadales</taxon>
        <taxon>Pyramimonadaceae</taxon>
        <taxon>Cymbomonas</taxon>
    </lineage>
</organism>
<proteinExistence type="inferred from homology"/>
<comment type="similarity">
    <text evidence="2 7">Belongs to the glycosyl hydrolase 28 family.</text>
</comment>
<dbReference type="Pfam" id="PF00295">
    <property type="entry name" value="Glyco_hydro_28"/>
    <property type="match status" value="1"/>
</dbReference>
<keyword evidence="4" id="KW-0964">Secreted</keyword>
<dbReference type="AlphaFoldDB" id="A0AAE0KNR7"/>
<evidence type="ECO:0000256" key="3">
    <source>
        <dbReference type="ARBA" id="ARBA00022512"/>
    </source>
</evidence>
<evidence type="ECO:0000256" key="2">
    <source>
        <dbReference type="ARBA" id="ARBA00008834"/>
    </source>
</evidence>
<dbReference type="PANTHER" id="PTHR31375">
    <property type="match status" value="1"/>
</dbReference>
<keyword evidence="9" id="KW-1185">Reference proteome</keyword>
<evidence type="ECO:0008006" key="10">
    <source>
        <dbReference type="Google" id="ProtNLM"/>
    </source>
</evidence>